<dbReference type="AlphaFoldDB" id="A0AA96WA85"/>
<organism evidence="1">
    <name type="scientific">Leptolyngbya sp. NK1-12</name>
    <dbReference type="NCBI Taxonomy" id="2547451"/>
    <lineage>
        <taxon>Bacteria</taxon>
        <taxon>Bacillati</taxon>
        <taxon>Cyanobacteriota</taxon>
        <taxon>Cyanophyceae</taxon>
        <taxon>Leptolyngbyales</taxon>
        <taxon>Leptolyngbyaceae</taxon>
        <taxon>Leptolyngbya group</taxon>
        <taxon>Leptolyngbya</taxon>
    </lineage>
</organism>
<dbReference type="EMBL" id="CP053586">
    <property type="protein sequence ID" value="WNZ21529.1"/>
    <property type="molecule type" value="Genomic_DNA"/>
</dbReference>
<gene>
    <name evidence="1" type="ORF">HJG54_00710</name>
</gene>
<sequence length="207" mass="22762">MIKPDFLKRFLRTCGWGLGLSLEIVILASVALEPAEAETELVWHNCLTREVFTPDKQVWCDRWQTLQDGTFTVPTSLDPNPTFTTVALENGRYAQQDGQFIVELVNERGWLAFGDLDGDGQDDAAVIFGVALDPDGKAVATYLTAVLDVDGAAQALTPIRLGERIVLNAPIAIAENRIIIPFLTSTEVINRSYGIDTTLREMAKPVN</sequence>
<evidence type="ECO:0000313" key="1">
    <source>
        <dbReference type="EMBL" id="WNZ21529.1"/>
    </source>
</evidence>
<reference evidence="1" key="1">
    <citation type="submission" date="2020-05" db="EMBL/GenBank/DDBJ databases">
        <authorList>
            <person name="Zhu T."/>
            <person name="Keshari N."/>
            <person name="Lu X."/>
        </authorList>
    </citation>
    <scope>NUCLEOTIDE SEQUENCE</scope>
    <source>
        <strain evidence="1">NK1-12</strain>
    </source>
</reference>
<protein>
    <submittedName>
        <fullName evidence="1">Uncharacterized protein</fullName>
    </submittedName>
</protein>
<proteinExistence type="predicted"/>
<name>A0AA96WA85_9CYAN</name>
<dbReference type="RefSeq" id="WP_316432780.1">
    <property type="nucleotide sequence ID" value="NZ_CP053586.1"/>
</dbReference>
<accession>A0AA96WA85</accession>